<name>A0A558DKT1_9PSEU</name>
<accession>A0A558DKT1</accession>
<proteinExistence type="predicted"/>
<reference evidence="1 2" key="2">
    <citation type="submission" date="2019-08" db="EMBL/GenBank/DDBJ databases">
        <title>Amycolatopsis acidicola sp. nov., isolated from peat swamp forest soil.</title>
        <authorList>
            <person name="Srisuk N."/>
        </authorList>
    </citation>
    <scope>NUCLEOTIDE SEQUENCE [LARGE SCALE GENOMIC DNA]</scope>
    <source>
        <strain evidence="1 2">TBRC 6029</strain>
    </source>
</reference>
<dbReference type="Pfam" id="PF19674">
    <property type="entry name" value="DUF6177"/>
    <property type="match status" value="1"/>
</dbReference>
<sequence length="325" mass="34879">MVEPLTPHPAADRVTAEAIVVEQDRSVVPLSNWIADAAVTAGASSRVLQLLTPADSRITYPLELLLRDTQAEWIVRDGPGRFRDGIAGYVVQWNGVRFVPDLDAQPAEPLPPVAGSGDLAIQITAVHRAAETLELGMTAETVITAITGAPPTGWGVAEPATQPWSRREITAHCRERAPGPSRVVVVGSGIVGQLYADRLDTGVLEQVQLSGPPAGVVRQEDIEEFTDEVAGRVRVVIVAAHPDRLNGLRGSKPSLPELPYGILLGHEVIAEHGVMHAEQAPAARVRIIGTGKRRAAWYRLDAGPARPYETLHAVLRHFGLPDPQP</sequence>
<dbReference type="Proteomes" id="UP000320011">
    <property type="component" value="Unassembled WGS sequence"/>
</dbReference>
<evidence type="ECO:0000313" key="1">
    <source>
        <dbReference type="EMBL" id="TVT61604.1"/>
    </source>
</evidence>
<keyword evidence="2" id="KW-1185">Reference proteome</keyword>
<dbReference type="InterPro" id="IPR046175">
    <property type="entry name" value="DUF6177"/>
</dbReference>
<evidence type="ECO:0000313" key="2">
    <source>
        <dbReference type="Proteomes" id="UP000320011"/>
    </source>
</evidence>
<organism evidence="1 2">
    <name type="scientific">Amycolatopsis rhizosphaerae</name>
    <dbReference type="NCBI Taxonomy" id="2053003"/>
    <lineage>
        <taxon>Bacteria</taxon>
        <taxon>Bacillati</taxon>
        <taxon>Actinomycetota</taxon>
        <taxon>Actinomycetes</taxon>
        <taxon>Pseudonocardiales</taxon>
        <taxon>Pseudonocardiaceae</taxon>
        <taxon>Amycolatopsis</taxon>
    </lineage>
</organism>
<dbReference type="AlphaFoldDB" id="A0A558DKT1"/>
<comment type="caution">
    <text evidence="1">The sequence shown here is derived from an EMBL/GenBank/DDBJ whole genome shotgun (WGS) entry which is preliminary data.</text>
</comment>
<dbReference type="EMBL" id="VJWX01000012">
    <property type="protein sequence ID" value="TVT61604.1"/>
    <property type="molecule type" value="Genomic_DNA"/>
</dbReference>
<gene>
    <name evidence="1" type="ORF">FNH05_02765</name>
</gene>
<reference evidence="1 2" key="1">
    <citation type="submission" date="2019-07" db="EMBL/GenBank/DDBJ databases">
        <authorList>
            <person name="Duangmal K."/>
            <person name="Teo W.F.A."/>
        </authorList>
    </citation>
    <scope>NUCLEOTIDE SEQUENCE [LARGE SCALE GENOMIC DNA]</scope>
    <source>
        <strain evidence="1 2">TBRC 6029</strain>
    </source>
</reference>
<protein>
    <submittedName>
        <fullName evidence="1">Uncharacterized protein</fullName>
    </submittedName>
</protein>
<dbReference type="RefSeq" id="WP_144585659.1">
    <property type="nucleotide sequence ID" value="NZ_VJWX01000012.1"/>
</dbReference>
<dbReference type="OrthoDB" id="5103427at2"/>